<dbReference type="SUPFAM" id="SSF53098">
    <property type="entry name" value="Ribonuclease H-like"/>
    <property type="match status" value="1"/>
</dbReference>
<dbReference type="GO" id="GO:0004519">
    <property type="term" value="F:endonuclease activity"/>
    <property type="evidence" value="ECO:0007669"/>
    <property type="project" value="UniProtKB-KW"/>
</dbReference>
<evidence type="ECO:0000256" key="7">
    <source>
        <dbReference type="ARBA" id="ARBA00022918"/>
    </source>
</evidence>
<keyword evidence="1" id="KW-0540">Nuclease</keyword>
<feature type="compositionally biased region" description="Basic and acidic residues" evidence="10">
    <location>
        <begin position="53"/>
        <end position="62"/>
    </location>
</feature>
<evidence type="ECO:0000259" key="11">
    <source>
        <dbReference type="PROSITE" id="PS50994"/>
    </source>
</evidence>
<dbReference type="InterPro" id="IPR012337">
    <property type="entry name" value="RNaseH-like_sf"/>
</dbReference>
<dbReference type="GO" id="GO:0003676">
    <property type="term" value="F:nucleic acid binding"/>
    <property type="evidence" value="ECO:0007669"/>
    <property type="project" value="InterPro"/>
</dbReference>
<feature type="domain" description="Integrase catalytic" evidence="11">
    <location>
        <begin position="420"/>
        <end position="515"/>
    </location>
</feature>
<evidence type="ECO:0000313" key="12">
    <source>
        <dbReference type="EMBL" id="GEU71801.1"/>
    </source>
</evidence>
<keyword evidence="2" id="KW-0479">Metal-binding</keyword>
<dbReference type="GO" id="GO:0003887">
    <property type="term" value="F:DNA-directed DNA polymerase activity"/>
    <property type="evidence" value="ECO:0007669"/>
    <property type="project" value="UniProtKB-KW"/>
</dbReference>
<dbReference type="PANTHER" id="PTHR42648">
    <property type="entry name" value="TRANSPOSASE, PUTATIVE-RELATED"/>
    <property type="match status" value="1"/>
</dbReference>
<keyword evidence="9" id="KW-0233">DNA recombination</keyword>
<keyword evidence="8" id="KW-0808">Transferase</keyword>
<evidence type="ECO:0000256" key="3">
    <source>
        <dbReference type="ARBA" id="ARBA00022759"/>
    </source>
</evidence>
<organism evidence="12">
    <name type="scientific">Tanacetum cinerariifolium</name>
    <name type="common">Dalmatian daisy</name>
    <name type="synonym">Chrysanthemum cinerariifolium</name>
    <dbReference type="NCBI Taxonomy" id="118510"/>
    <lineage>
        <taxon>Eukaryota</taxon>
        <taxon>Viridiplantae</taxon>
        <taxon>Streptophyta</taxon>
        <taxon>Embryophyta</taxon>
        <taxon>Tracheophyta</taxon>
        <taxon>Spermatophyta</taxon>
        <taxon>Magnoliopsida</taxon>
        <taxon>eudicotyledons</taxon>
        <taxon>Gunneridae</taxon>
        <taxon>Pentapetalae</taxon>
        <taxon>asterids</taxon>
        <taxon>campanulids</taxon>
        <taxon>Asterales</taxon>
        <taxon>Asteraceae</taxon>
        <taxon>Asteroideae</taxon>
        <taxon>Anthemideae</taxon>
        <taxon>Anthemidinae</taxon>
        <taxon>Tanacetum</taxon>
    </lineage>
</organism>
<dbReference type="PANTHER" id="PTHR42648:SF11">
    <property type="entry name" value="TRANSPOSON TY4-P GAG-POL POLYPROTEIN"/>
    <property type="match status" value="1"/>
</dbReference>
<keyword evidence="6" id="KW-0229">DNA integration</keyword>
<keyword evidence="7" id="KW-0695">RNA-directed DNA polymerase</keyword>
<dbReference type="GO" id="GO:0015074">
    <property type="term" value="P:DNA integration"/>
    <property type="evidence" value="ECO:0007669"/>
    <property type="project" value="UniProtKB-KW"/>
</dbReference>
<evidence type="ECO:0000256" key="4">
    <source>
        <dbReference type="ARBA" id="ARBA00022801"/>
    </source>
</evidence>
<keyword evidence="8" id="KW-0548">Nucleotidyltransferase</keyword>
<evidence type="ECO:0000256" key="8">
    <source>
        <dbReference type="ARBA" id="ARBA00022932"/>
    </source>
</evidence>
<protein>
    <submittedName>
        <fullName evidence="12">Retrovirus-related Pol polyprotein from transposon TNT 1-94</fullName>
    </submittedName>
</protein>
<feature type="compositionally biased region" description="Polar residues" evidence="10">
    <location>
        <begin position="540"/>
        <end position="552"/>
    </location>
</feature>
<evidence type="ECO:0000256" key="2">
    <source>
        <dbReference type="ARBA" id="ARBA00022723"/>
    </source>
</evidence>
<dbReference type="InterPro" id="IPR025724">
    <property type="entry name" value="GAG-pre-integrase_dom"/>
</dbReference>
<accession>A0A6L2MCV2</accession>
<dbReference type="Gene3D" id="3.30.420.10">
    <property type="entry name" value="Ribonuclease H-like superfamily/Ribonuclease H"/>
    <property type="match status" value="1"/>
</dbReference>
<dbReference type="InterPro" id="IPR001584">
    <property type="entry name" value="Integrase_cat-core"/>
</dbReference>
<reference evidence="12" key="1">
    <citation type="journal article" date="2019" name="Sci. Rep.">
        <title>Draft genome of Tanacetum cinerariifolium, the natural source of mosquito coil.</title>
        <authorList>
            <person name="Yamashiro T."/>
            <person name="Shiraishi A."/>
            <person name="Satake H."/>
            <person name="Nakayama K."/>
        </authorList>
    </citation>
    <scope>NUCLEOTIDE SEQUENCE</scope>
</reference>
<evidence type="ECO:0000256" key="10">
    <source>
        <dbReference type="SAM" id="MobiDB-lite"/>
    </source>
</evidence>
<gene>
    <name evidence="12" type="ORF">Tci_043779</name>
</gene>
<feature type="region of interest" description="Disordered" evidence="10">
    <location>
        <begin position="1"/>
        <end position="67"/>
    </location>
</feature>
<sequence length="730" mass="83386">MFRINPFKTSREEKHVPNTFRVDNTKTRRPQPRSNTKHDRVPSVSKSSRRKNKEAEVEEHHRNLLRSKNNKHISSACNNIKTDSQDVISKVVCAMCKKCLISVNHDKYLCNYVNGKNSHGKKPKAKVSFKENQMKYQPKVAKPKKVESHKSLATPKPRKSRLLLRWSPTGRLFDQEGKIVDSSEFDSQSDCVNGDNAYTSNSLKPKIKRFPNSTSLLDRLFIFVYAAILGFGDLHWGNILITRVYFVEGLGHNLFSVGQFCDLDLEVAFRRNDCFVRNLEGVDLLKEVRSTNLYTINLHEMAFASPICLMARASSTKSWLWHQRLSHLNFDTINDLARNDLVVGLPKFKHHKEYLFPSCEQGKSKRASHPPKPVPNLRQRLHLLHMDLYGPMRITSINGKRHSLVIVDDYSRYTWSPVIIIRTDNDTEFKNQVFKEYFDTIGISHQMSSFRTPQQNGVVKRRNWTLVEDARTMLIFSRAPLFLLAEAIATAKLDISFLHVFGALYYPKNDREDIGKVGAKGDIGFSLATRRTILPAQEPQVRQTSMASTSIADTAPTPTNSSSLTTNIPITSQDVDELNSNAMVDGNTFVNPFANSSTSSAASSSSNQLRSDGDMCMYALSVSTIEPKNVKEAMTNPVWIDSMQEELLQFKSLDIWVLVPVPDNISPLTLKWLFKNKHDEEQTIIRNKSRLVVRGYELCLNVQKSPKTRQYLHKIRSHKKSQIKKQVFQQ</sequence>
<keyword evidence="5" id="KW-0460">Magnesium</keyword>
<dbReference type="GO" id="GO:0016787">
    <property type="term" value="F:hydrolase activity"/>
    <property type="evidence" value="ECO:0007669"/>
    <property type="project" value="UniProtKB-KW"/>
</dbReference>
<dbReference type="AlphaFoldDB" id="A0A6L2MCV2"/>
<proteinExistence type="predicted"/>
<dbReference type="GO" id="GO:0003964">
    <property type="term" value="F:RNA-directed DNA polymerase activity"/>
    <property type="evidence" value="ECO:0007669"/>
    <property type="project" value="UniProtKB-KW"/>
</dbReference>
<evidence type="ECO:0000256" key="5">
    <source>
        <dbReference type="ARBA" id="ARBA00022842"/>
    </source>
</evidence>
<evidence type="ECO:0000256" key="1">
    <source>
        <dbReference type="ARBA" id="ARBA00022722"/>
    </source>
</evidence>
<name>A0A6L2MCV2_TANCI</name>
<feature type="compositionally biased region" description="Low complexity" evidence="10">
    <location>
        <begin position="554"/>
        <end position="567"/>
    </location>
</feature>
<keyword evidence="4" id="KW-0378">Hydrolase</keyword>
<dbReference type="GO" id="GO:0006310">
    <property type="term" value="P:DNA recombination"/>
    <property type="evidence" value="ECO:0007669"/>
    <property type="project" value="UniProtKB-KW"/>
</dbReference>
<keyword evidence="8" id="KW-0239">DNA-directed DNA polymerase</keyword>
<dbReference type="PROSITE" id="PS50994">
    <property type="entry name" value="INTEGRASE"/>
    <property type="match status" value="1"/>
</dbReference>
<keyword evidence="3" id="KW-0255">Endonuclease</keyword>
<evidence type="ECO:0000256" key="6">
    <source>
        <dbReference type="ARBA" id="ARBA00022908"/>
    </source>
</evidence>
<dbReference type="Pfam" id="PF13976">
    <property type="entry name" value="gag_pre-integrs"/>
    <property type="match status" value="1"/>
</dbReference>
<comment type="caution">
    <text evidence="12">The sequence shown here is derived from an EMBL/GenBank/DDBJ whole genome shotgun (WGS) entry which is preliminary data.</text>
</comment>
<evidence type="ECO:0000256" key="9">
    <source>
        <dbReference type="ARBA" id="ARBA00023172"/>
    </source>
</evidence>
<dbReference type="EMBL" id="BKCJ010006372">
    <property type="protein sequence ID" value="GEU71801.1"/>
    <property type="molecule type" value="Genomic_DNA"/>
</dbReference>
<dbReference type="InterPro" id="IPR036397">
    <property type="entry name" value="RNaseH_sf"/>
</dbReference>
<feature type="region of interest" description="Disordered" evidence="10">
    <location>
        <begin position="539"/>
        <end position="567"/>
    </location>
</feature>
<dbReference type="GO" id="GO:0046872">
    <property type="term" value="F:metal ion binding"/>
    <property type="evidence" value="ECO:0007669"/>
    <property type="project" value="UniProtKB-KW"/>
</dbReference>
<dbReference type="InterPro" id="IPR039537">
    <property type="entry name" value="Retrotran_Ty1/copia-like"/>
</dbReference>